<evidence type="ECO:0000256" key="1">
    <source>
        <dbReference type="SAM" id="MobiDB-lite"/>
    </source>
</evidence>
<evidence type="ECO:0000313" key="3">
    <source>
        <dbReference type="Proteomes" id="UP001219934"/>
    </source>
</evidence>
<dbReference type="EMBL" id="JAPTMU010000006">
    <property type="protein sequence ID" value="KAJ4942249.1"/>
    <property type="molecule type" value="Genomic_DNA"/>
</dbReference>
<dbReference type="Proteomes" id="UP001219934">
    <property type="component" value="Unassembled WGS sequence"/>
</dbReference>
<feature type="non-terminal residue" evidence="2">
    <location>
        <position position="211"/>
    </location>
</feature>
<keyword evidence="3" id="KW-1185">Reference proteome</keyword>
<dbReference type="AlphaFoldDB" id="A0AAD6FPK6"/>
<protein>
    <submittedName>
        <fullName evidence="2">Uncharacterized protein</fullName>
    </submittedName>
</protein>
<gene>
    <name evidence="2" type="ORF">JOQ06_012115</name>
</gene>
<sequence>MGIQRAGYQTVQSAGKIQNVPLAHLELAVAAEDDGRWRAAALWDIHLQLTTSGYFNKLPSSIRMLKTVCAISGMISEPPVNVNDSDHSEPARLFVFAYCPGVTRRPSVDCFDQHSSLSKQHTPLNRFSKAKTLGYAPPVNNLLTPASESALAQRQDDTVNLKNNHSDAETDETISKPRPGQFFNTARILCLRAAFHNISSLNSPSPLLQCG</sequence>
<name>A0AAD6FPK6_9TELE</name>
<feature type="compositionally biased region" description="Basic and acidic residues" evidence="1">
    <location>
        <begin position="155"/>
        <end position="168"/>
    </location>
</feature>
<accession>A0AAD6FPK6</accession>
<proteinExistence type="predicted"/>
<reference evidence="2" key="1">
    <citation type="submission" date="2022-11" db="EMBL/GenBank/DDBJ databases">
        <title>Chromosome-level genome of Pogonophryne albipinna.</title>
        <authorList>
            <person name="Jo E."/>
        </authorList>
    </citation>
    <scope>NUCLEOTIDE SEQUENCE</scope>
    <source>
        <strain evidence="2">SGF0006</strain>
        <tissue evidence="2">Muscle</tissue>
    </source>
</reference>
<feature type="region of interest" description="Disordered" evidence="1">
    <location>
        <begin position="155"/>
        <end position="177"/>
    </location>
</feature>
<evidence type="ECO:0000313" key="2">
    <source>
        <dbReference type="EMBL" id="KAJ4942249.1"/>
    </source>
</evidence>
<comment type="caution">
    <text evidence="2">The sequence shown here is derived from an EMBL/GenBank/DDBJ whole genome shotgun (WGS) entry which is preliminary data.</text>
</comment>
<organism evidence="2 3">
    <name type="scientific">Pogonophryne albipinna</name>
    <dbReference type="NCBI Taxonomy" id="1090488"/>
    <lineage>
        <taxon>Eukaryota</taxon>
        <taxon>Metazoa</taxon>
        <taxon>Chordata</taxon>
        <taxon>Craniata</taxon>
        <taxon>Vertebrata</taxon>
        <taxon>Euteleostomi</taxon>
        <taxon>Actinopterygii</taxon>
        <taxon>Neopterygii</taxon>
        <taxon>Teleostei</taxon>
        <taxon>Neoteleostei</taxon>
        <taxon>Acanthomorphata</taxon>
        <taxon>Eupercaria</taxon>
        <taxon>Perciformes</taxon>
        <taxon>Notothenioidei</taxon>
        <taxon>Pogonophryne</taxon>
    </lineage>
</organism>